<dbReference type="RefSeq" id="WP_345077569.1">
    <property type="nucleotide sequence ID" value="NZ_BAAAWG010000002.1"/>
</dbReference>
<dbReference type="PANTHER" id="PTHR30143">
    <property type="entry name" value="ACID HYDRATASE"/>
    <property type="match status" value="1"/>
</dbReference>
<dbReference type="SUPFAM" id="SSF56529">
    <property type="entry name" value="FAH"/>
    <property type="match status" value="1"/>
</dbReference>
<sequence>MIAERATGAQIAEAAERLRRAAATGVPCAPVRELIGGWDQDAAYAVQRAVLDGRLADGARRVGHKIGLTSPAVQRQFGVFAPDHGVLLGAMVHTDREPLDLGRFLQPRIEAEIAFVLGKDLDWPSVTAAEVIAATDFLLPALEIADSRIAGWDIRITDTVADNASSGAVVLGTTPRPLAAVDLPGLGMALDHRGETVSTGSGAACLGTPVAAVAWLAREAARRGDPLRAGDLVLSGALGPMVPVTGPGVFRARLDGLGEVHADFVRGDVTHATHAANGSTA</sequence>
<keyword evidence="1" id="KW-0456">Lyase</keyword>
<evidence type="ECO:0000313" key="3">
    <source>
        <dbReference type="EMBL" id="MFC5895068.1"/>
    </source>
</evidence>
<dbReference type="Gene3D" id="3.90.850.10">
    <property type="entry name" value="Fumarylacetoacetase-like, C-terminal domain"/>
    <property type="match status" value="1"/>
</dbReference>
<dbReference type="InterPro" id="IPR036663">
    <property type="entry name" value="Fumarylacetoacetase_C_sf"/>
</dbReference>
<proteinExistence type="predicted"/>
<reference evidence="4" key="1">
    <citation type="journal article" date="2019" name="Int. J. Syst. Evol. Microbiol.">
        <title>The Global Catalogue of Microorganisms (GCM) 10K type strain sequencing project: providing services to taxonomists for standard genome sequencing and annotation.</title>
        <authorList>
            <consortium name="The Broad Institute Genomics Platform"/>
            <consortium name="The Broad Institute Genome Sequencing Center for Infectious Disease"/>
            <person name="Wu L."/>
            <person name="Ma J."/>
        </authorList>
    </citation>
    <scope>NUCLEOTIDE SEQUENCE [LARGE SCALE GENOMIC DNA]</scope>
    <source>
        <strain evidence="4">CGMCC 1.15809</strain>
    </source>
</reference>
<organism evidence="3 4">
    <name type="scientific">Streptomyces ramulosus</name>
    <dbReference type="NCBI Taxonomy" id="47762"/>
    <lineage>
        <taxon>Bacteria</taxon>
        <taxon>Bacillati</taxon>
        <taxon>Actinomycetota</taxon>
        <taxon>Actinomycetes</taxon>
        <taxon>Kitasatosporales</taxon>
        <taxon>Streptomycetaceae</taxon>
        <taxon>Streptomyces</taxon>
    </lineage>
</organism>
<dbReference type="EMBL" id="JBHSPW010000009">
    <property type="protein sequence ID" value="MFC5895068.1"/>
    <property type="molecule type" value="Genomic_DNA"/>
</dbReference>
<accession>A0ABW1FKV0</accession>
<keyword evidence="4" id="KW-1185">Reference proteome</keyword>
<comment type="caution">
    <text evidence="3">The sequence shown here is derived from an EMBL/GenBank/DDBJ whole genome shotgun (WGS) entry which is preliminary data.</text>
</comment>
<evidence type="ECO:0000256" key="1">
    <source>
        <dbReference type="ARBA" id="ARBA00023239"/>
    </source>
</evidence>
<dbReference type="Proteomes" id="UP001596241">
    <property type="component" value="Unassembled WGS sequence"/>
</dbReference>
<name>A0ABW1FKV0_9ACTN</name>
<protein>
    <submittedName>
        <fullName evidence="3">2-keto-4-pentenoate hydratase</fullName>
    </submittedName>
</protein>
<dbReference type="Pfam" id="PF01557">
    <property type="entry name" value="FAA_hydrolase"/>
    <property type="match status" value="1"/>
</dbReference>
<evidence type="ECO:0000313" key="4">
    <source>
        <dbReference type="Proteomes" id="UP001596241"/>
    </source>
</evidence>
<evidence type="ECO:0000259" key="2">
    <source>
        <dbReference type="Pfam" id="PF01557"/>
    </source>
</evidence>
<gene>
    <name evidence="3" type="ORF">ACFP3M_19900</name>
</gene>
<feature type="domain" description="Fumarylacetoacetase-like C-terminal" evidence="2">
    <location>
        <begin position="102"/>
        <end position="263"/>
    </location>
</feature>
<dbReference type="PANTHER" id="PTHR30143:SF0">
    <property type="entry name" value="2-KETO-4-PENTENOATE HYDRATASE"/>
    <property type="match status" value="1"/>
</dbReference>
<dbReference type="InterPro" id="IPR050772">
    <property type="entry name" value="Hydratase-Decarb/MhpD_sf"/>
</dbReference>
<dbReference type="InterPro" id="IPR011234">
    <property type="entry name" value="Fumarylacetoacetase-like_C"/>
</dbReference>